<proteinExistence type="predicted"/>
<organism evidence="1 2">
    <name type="scientific">Friedmanniella luteola</name>
    <dbReference type="NCBI Taxonomy" id="546871"/>
    <lineage>
        <taxon>Bacteria</taxon>
        <taxon>Bacillati</taxon>
        <taxon>Actinomycetota</taxon>
        <taxon>Actinomycetes</taxon>
        <taxon>Propionibacteriales</taxon>
        <taxon>Nocardioidaceae</taxon>
        <taxon>Friedmanniella</taxon>
    </lineage>
</organism>
<gene>
    <name evidence="1" type="ORF">SAMN04488543_3854</name>
</gene>
<dbReference type="Proteomes" id="UP000199092">
    <property type="component" value="Chromosome I"/>
</dbReference>
<dbReference type="RefSeq" id="WP_091414926.1">
    <property type="nucleotide sequence ID" value="NZ_LT629749.1"/>
</dbReference>
<evidence type="ECO:0000313" key="2">
    <source>
        <dbReference type="Proteomes" id="UP000199092"/>
    </source>
</evidence>
<name>A0A1H1ZM42_9ACTN</name>
<reference evidence="1 2" key="1">
    <citation type="submission" date="2016-10" db="EMBL/GenBank/DDBJ databases">
        <authorList>
            <person name="de Groot N.N."/>
        </authorList>
    </citation>
    <scope>NUCLEOTIDE SEQUENCE [LARGE SCALE GENOMIC DNA]</scope>
    <source>
        <strain evidence="1 2">DSM 21741</strain>
    </source>
</reference>
<dbReference type="OrthoDB" id="6870466at2"/>
<accession>A0A1H1ZM42</accession>
<evidence type="ECO:0000313" key="1">
    <source>
        <dbReference type="EMBL" id="SDT34512.1"/>
    </source>
</evidence>
<dbReference type="EMBL" id="LT629749">
    <property type="protein sequence ID" value="SDT34512.1"/>
    <property type="molecule type" value="Genomic_DNA"/>
</dbReference>
<sequence length="385" mass="42074">MRIEQWQIDMAKRTPPPVDAFVQGSTPVISFGDPLTAEVATIGINPSRREFDDGGWLRGPKRRLATLESLGAAPGQTLTHEQARQVVEDCNRYFDEDRNHYCKWFKPLDKLLTAAVGGGYGDGTACHLDLVQWATDPVWGKLADRADKEALLQEGRPHLELLLARSNVRLVLANGRTVIDQLQRIGIVRWQEIGTLPLGLRTCTLLQGQGDDGVRFVGWSTNLQAGRGVSNEFKERLAAAIAPLAAPVVVRDLEPGTSDGRLEVDASGHLPRVLRVVGKEQLTEALRRWYDESDAATVGDVGPFGGRPAIAIDLGDQTAVLNVDTKRSAVAAYLEHARTNGVDAPWRVVANTRGNVNKVIFSDEPAAAAGWYVYLRKPLVEPATL</sequence>
<keyword evidence="2" id="KW-1185">Reference proteome</keyword>
<protein>
    <submittedName>
        <fullName evidence="1">Uncharacterized protein</fullName>
    </submittedName>
</protein>
<dbReference type="AlphaFoldDB" id="A0A1H1ZM42"/>